<evidence type="ECO:0000256" key="5">
    <source>
        <dbReference type="ARBA" id="ARBA00022701"/>
    </source>
</evidence>
<name>A0A7S2EHJ0_TRICV</name>
<dbReference type="FunFam" id="3.30.450.30:FF:000009">
    <property type="entry name" value="Dynein light chain roadblock"/>
    <property type="match status" value="1"/>
</dbReference>
<reference evidence="12" key="1">
    <citation type="submission" date="2021-01" db="EMBL/GenBank/DDBJ databases">
        <authorList>
            <person name="Corre E."/>
            <person name="Pelletier E."/>
            <person name="Niang G."/>
            <person name="Scheremetjew M."/>
            <person name="Finn R."/>
            <person name="Kale V."/>
            <person name="Holt S."/>
            <person name="Cochrane G."/>
            <person name="Meng A."/>
            <person name="Brown T."/>
            <person name="Cohen L."/>
        </authorList>
    </citation>
    <scope>NUCLEOTIDE SEQUENCE</scope>
    <source>
        <strain evidence="12">Grunow 1884</strain>
    </source>
</reference>
<evidence type="ECO:0000259" key="11">
    <source>
        <dbReference type="SMART" id="SM00960"/>
    </source>
</evidence>
<dbReference type="PANTHER" id="PTHR10779">
    <property type="entry name" value="DYNEIN LIGHT CHAIN ROADBLOCK"/>
    <property type="match status" value="1"/>
</dbReference>
<proteinExistence type="inferred from homology"/>
<comment type="function">
    <text evidence="9">Acts as one of several non-catalytic accessory components of the cytoplasmic dynein 1 complex that are thought to be involved in linking dynein to cargos and to adapter proteins that regulate dynein function. Cytoplasmic dynein 1 acts as a motor for the intracellular retrograde motility of vesicles and organelles along microtubules.</text>
</comment>
<keyword evidence="7 10" id="KW-0505">Motor protein</keyword>
<dbReference type="SMART" id="SM00960">
    <property type="entry name" value="Robl_LC7"/>
    <property type="match status" value="1"/>
</dbReference>
<keyword evidence="5 10" id="KW-0493">Microtubule</keyword>
<sequence>MSAATASAGRTGSSIPEVEETLARIRSHRGVEGIIIMSSEGAIIQSTLSEEQTTAHAALLSQLAAKAANLVETLDAGDELTFLRIKSKNREIMVSPDKEYLLVVIQNPHATE</sequence>
<evidence type="ECO:0000256" key="6">
    <source>
        <dbReference type="ARBA" id="ARBA00023017"/>
    </source>
</evidence>
<comment type="subcellular location">
    <subcellularLocation>
        <location evidence="1 10">Cytoplasm</location>
        <location evidence="1 10">Cytoskeleton</location>
    </subcellularLocation>
</comment>
<evidence type="ECO:0000256" key="1">
    <source>
        <dbReference type="ARBA" id="ARBA00004245"/>
    </source>
</evidence>
<dbReference type="Gene3D" id="3.30.450.30">
    <property type="entry name" value="Dynein light chain 2a, cytoplasmic"/>
    <property type="match status" value="1"/>
</dbReference>
<organism evidence="12">
    <name type="scientific">Trieres chinensis</name>
    <name type="common">Marine centric diatom</name>
    <name type="synonym">Odontella sinensis</name>
    <dbReference type="NCBI Taxonomy" id="1514140"/>
    <lineage>
        <taxon>Eukaryota</taxon>
        <taxon>Sar</taxon>
        <taxon>Stramenopiles</taxon>
        <taxon>Ochrophyta</taxon>
        <taxon>Bacillariophyta</taxon>
        <taxon>Mediophyceae</taxon>
        <taxon>Biddulphiophycidae</taxon>
        <taxon>Eupodiscales</taxon>
        <taxon>Parodontellaceae</taxon>
        <taxon>Trieres</taxon>
    </lineage>
</organism>
<dbReference type="PIRSF" id="PIRSF009998">
    <property type="entry name" value="DLC7"/>
    <property type="match status" value="1"/>
</dbReference>
<evidence type="ECO:0000256" key="7">
    <source>
        <dbReference type="ARBA" id="ARBA00023175"/>
    </source>
</evidence>
<dbReference type="GO" id="GO:0005874">
    <property type="term" value="C:microtubule"/>
    <property type="evidence" value="ECO:0007669"/>
    <property type="project" value="UniProtKB-UniRule"/>
</dbReference>
<evidence type="ECO:0000313" key="12">
    <source>
        <dbReference type="EMBL" id="CAD9335664.1"/>
    </source>
</evidence>
<evidence type="ECO:0000256" key="8">
    <source>
        <dbReference type="ARBA" id="ARBA00023212"/>
    </source>
</evidence>
<comment type="similarity">
    <text evidence="2 10">Belongs to the GAMAD family.</text>
</comment>
<accession>A0A7S2EHJ0</accession>
<dbReference type="GO" id="GO:0005868">
    <property type="term" value="C:cytoplasmic dynein complex"/>
    <property type="evidence" value="ECO:0007669"/>
    <property type="project" value="UniProtKB-UniRule"/>
</dbReference>
<dbReference type="AlphaFoldDB" id="A0A7S2EHJ0"/>
<evidence type="ECO:0000256" key="10">
    <source>
        <dbReference type="PIRNR" id="PIRNR009998"/>
    </source>
</evidence>
<evidence type="ECO:0000256" key="4">
    <source>
        <dbReference type="ARBA" id="ARBA00022490"/>
    </source>
</evidence>
<keyword evidence="6 10" id="KW-0243">Dynein</keyword>
<dbReference type="EMBL" id="HBGO01014617">
    <property type="protein sequence ID" value="CAD9335664.1"/>
    <property type="molecule type" value="Transcribed_RNA"/>
</dbReference>
<dbReference type="InterPro" id="IPR004942">
    <property type="entry name" value="Roadblock/LAMTOR2_dom"/>
</dbReference>
<keyword evidence="4 10" id="KW-0963">Cytoplasm</keyword>
<evidence type="ECO:0000256" key="3">
    <source>
        <dbReference type="ARBA" id="ARBA00022448"/>
    </source>
</evidence>
<keyword evidence="3 10" id="KW-0813">Transport</keyword>
<dbReference type="GO" id="GO:0045505">
    <property type="term" value="F:dynein intermediate chain binding"/>
    <property type="evidence" value="ECO:0007669"/>
    <property type="project" value="UniProtKB-UniRule"/>
</dbReference>
<gene>
    <name evidence="12" type="ORF">OSIN01602_LOCUS8258</name>
</gene>
<evidence type="ECO:0000256" key="2">
    <source>
        <dbReference type="ARBA" id="ARBA00007191"/>
    </source>
</evidence>
<keyword evidence="8 10" id="KW-0206">Cytoskeleton</keyword>
<dbReference type="SUPFAM" id="SSF103196">
    <property type="entry name" value="Roadblock/LC7 domain"/>
    <property type="match status" value="1"/>
</dbReference>
<feature type="domain" description="Roadblock/LAMTOR2" evidence="11">
    <location>
        <begin position="18"/>
        <end position="106"/>
    </location>
</feature>
<dbReference type="GO" id="GO:0005737">
    <property type="term" value="C:cytoplasm"/>
    <property type="evidence" value="ECO:0007669"/>
    <property type="project" value="UniProtKB-UniRule"/>
</dbReference>
<dbReference type="InterPro" id="IPR016561">
    <property type="entry name" value="DYNLRB1/2"/>
</dbReference>
<evidence type="ECO:0000256" key="9">
    <source>
        <dbReference type="ARBA" id="ARBA00025362"/>
    </source>
</evidence>
<dbReference type="Pfam" id="PF03259">
    <property type="entry name" value="Robl_LC7"/>
    <property type="match status" value="1"/>
</dbReference>
<dbReference type="GO" id="GO:0007018">
    <property type="term" value="P:microtubule-based movement"/>
    <property type="evidence" value="ECO:0007669"/>
    <property type="project" value="UniProtKB-UniRule"/>
</dbReference>
<protein>
    <recommendedName>
        <fullName evidence="10">Dynein light chain roadblock</fullName>
    </recommendedName>
</protein>